<comment type="catalytic activity">
    <reaction evidence="15">
        <text>a CDP-1,2-diacyl-sn-glycerol + sn-glycerol 3-phosphate = a 1,2-diacyl-sn-glycero-3-phospho-(1'-sn-glycero-3'-phosphate) + CMP + H(+)</text>
        <dbReference type="Rhea" id="RHEA:12593"/>
        <dbReference type="ChEBI" id="CHEBI:15378"/>
        <dbReference type="ChEBI" id="CHEBI:57597"/>
        <dbReference type="ChEBI" id="CHEBI:58332"/>
        <dbReference type="ChEBI" id="CHEBI:60110"/>
        <dbReference type="ChEBI" id="CHEBI:60377"/>
        <dbReference type="EC" id="2.7.8.5"/>
    </reaction>
</comment>
<comment type="subcellular location">
    <subcellularLocation>
        <location evidence="1">Membrane</location>
        <topology evidence="1">Multi-pass membrane protein</topology>
    </subcellularLocation>
</comment>
<evidence type="ECO:0000256" key="16">
    <source>
        <dbReference type="NCBIfam" id="TIGR00560"/>
    </source>
</evidence>
<evidence type="ECO:0000256" key="17">
    <source>
        <dbReference type="RuleBase" id="RU003750"/>
    </source>
</evidence>
<keyword evidence="7" id="KW-0444">Lipid biosynthesis</keyword>
<evidence type="ECO:0000256" key="4">
    <source>
        <dbReference type="ARBA" id="ARBA00010441"/>
    </source>
</evidence>
<name>A0A6A7Y418_9HYPH</name>
<comment type="similarity">
    <text evidence="4 17">Belongs to the CDP-alcohol phosphatidyltransferase class-I family.</text>
</comment>
<dbReference type="Pfam" id="PF01066">
    <property type="entry name" value="CDP-OH_P_transf"/>
    <property type="match status" value="1"/>
</dbReference>
<sequence length="189" mass="20035">MSRSSAFNLPNILTYARIAAVGAVTVCFLVPGPTSRWVAVAIFVAAAITDFLDGYLARMWAQQSALGRMLDPIADKLLVAACLLLMAGDGTISGASIVAAIVILCREILVSGLREFLAELRVSVPVTRLAKWKTTLQLVAIGVLLAGPAGDQIVPHTTTAGLVLLWLSAVLTLYTGWDYFRAGIGHLVD</sequence>
<dbReference type="InterPro" id="IPR000462">
    <property type="entry name" value="CDP-OH_P_trans"/>
</dbReference>
<dbReference type="NCBIfam" id="TIGR00560">
    <property type="entry name" value="pgsA"/>
    <property type="match status" value="1"/>
</dbReference>
<keyword evidence="10 18" id="KW-1133">Transmembrane helix</keyword>
<dbReference type="GO" id="GO:0046474">
    <property type="term" value="P:glycerophospholipid biosynthetic process"/>
    <property type="evidence" value="ECO:0007669"/>
    <property type="project" value="TreeGrafter"/>
</dbReference>
<keyword evidence="14" id="KW-1208">Phospholipid metabolism</keyword>
<comment type="pathway">
    <text evidence="3">Lipid metabolism.</text>
</comment>
<protein>
    <recommendedName>
        <fullName evidence="6 16">CDP-diacylglycerol--glycerol-3-phosphate 3-phosphatidyltransferase</fullName>
        <ecNumber evidence="5 16">2.7.8.5</ecNumber>
    </recommendedName>
</protein>
<dbReference type="AlphaFoldDB" id="A0A6A7Y418"/>
<keyword evidence="9 18" id="KW-0812">Transmembrane</keyword>
<keyword evidence="8 17" id="KW-0808">Transferase</keyword>
<dbReference type="InterPro" id="IPR050324">
    <property type="entry name" value="CDP-alcohol_PTase-I"/>
</dbReference>
<feature type="transmembrane region" description="Helical" evidence="18">
    <location>
        <begin position="37"/>
        <end position="56"/>
    </location>
</feature>
<dbReference type="InterPro" id="IPR048254">
    <property type="entry name" value="CDP_ALCOHOL_P_TRANSF_CS"/>
</dbReference>
<evidence type="ECO:0000256" key="7">
    <source>
        <dbReference type="ARBA" id="ARBA00022516"/>
    </source>
</evidence>
<accession>A0A6A7Y418</accession>
<evidence type="ECO:0000256" key="15">
    <source>
        <dbReference type="ARBA" id="ARBA00048586"/>
    </source>
</evidence>
<evidence type="ECO:0000256" key="2">
    <source>
        <dbReference type="ARBA" id="ARBA00005042"/>
    </source>
</evidence>
<evidence type="ECO:0000256" key="10">
    <source>
        <dbReference type="ARBA" id="ARBA00022989"/>
    </source>
</evidence>
<dbReference type="RefSeq" id="WP_153479759.1">
    <property type="nucleotide sequence ID" value="NZ_VWNA01000001.1"/>
</dbReference>
<dbReference type="InterPro" id="IPR043130">
    <property type="entry name" value="CDP-OH_PTrfase_TM_dom"/>
</dbReference>
<evidence type="ECO:0000313" key="20">
    <source>
        <dbReference type="Proteomes" id="UP000332515"/>
    </source>
</evidence>
<keyword evidence="20" id="KW-1185">Reference proteome</keyword>
<evidence type="ECO:0000256" key="8">
    <source>
        <dbReference type="ARBA" id="ARBA00022679"/>
    </source>
</evidence>
<feature type="transmembrane region" description="Helical" evidence="18">
    <location>
        <begin position="77"/>
        <end position="104"/>
    </location>
</feature>
<comment type="caution">
    <text evidence="19">The sequence shown here is derived from an EMBL/GenBank/DDBJ whole genome shotgun (WGS) entry which is preliminary data.</text>
</comment>
<dbReference type="EC" id="2.7.8.5" evidence="5 16"/>
<dbReference type="Gene3D" id="1.20.120.1760">
    <property type="match status" value="1"/>
</dbReference>
<evidence type="ECO:0000256" key="3">
    <source>
        <dbReference type="ARBA" id="ARBA00005189"/>
    </source>
</evidence>
<reference evidence="19 20" key="1">
    <citation type="submission" date="2019-09" db="EMBL/GenBank/DDBJ databases">
        <title>Segnochrobactrum spirostomi gen. nov., sp. nov., isolated from the ciliate Spirostomum cf. yagiui and description of a novel family, Segnochrobactraceae fam. nov. within the order Rhizobiales of the class Alphaproteobacteria.</title>
        <authorList>
            <person name="Akter S."/>
            <person name="Shazib S.U.A."/>
            <person name="Shin M.K."/>
        </authorList>
    </citation>
    <scope>NUCLEOTIDE SEQUENCE [LARGE SCALE GENOMIC DNA]</scope>
    <source>
        <strain evidence="19 20">Sp-1</strain>
    </source>
</reference>
<evidence type="ECO:0000256" key="1">
    <source>
        <dbReference type="ARBA" id="ARBA00004141"/>
    </source>
</evidence>
<dbReference type="GO" id="GO:0008444">
    <property type="term" value="F:CDP-diacylglycerol-glycerol-3-phosphate 3-phosphatidyltransferase activity"/>
    <property type="evidence" value="ECO:0007669"/>
    <property type="project" value="UniProtKB-UniRule"/>
</dbReference>
<dbReference type="PANTHER" id="PTHR14269:SF62">
    <property type="entry name" value="CDP-DIACYLGLYCEROL--GLYCEROL-3-PHOSPHATE 3-PHOSPHATIDYLTRANSFERASE 1, CHLOROPLASTIC"/>
    <property type="match status" value="1"/>
</dbReference>
<evidence type="ECO:0000256" key="9">
    <source>
        <dbReference type="ARBA" id="ARBA00022692"/>
    </source>
</evidence>
<feature type="transmembrane region" description="Helical" evidence="18">
    <location>
        <begin position="153"/>
        <end position="174"/>
    </location>
</feature>
<evidence type="ECO:0000256" key="5">
    <source>
        <dbReference type="ARBA" id="ARBA00013170"/>
    </source>
</evidence>
<comment type="pathway">
    <text evidence="2">Phospholipid metabolism; phosphatidylglycerol biosynthesis; phosphatidylglycerol from CDP-diacylglycerol: step 1/2.</text>
</comment>
<evidence type="ECO:0000256" key="18">
    <source>
        <dbReference type="SAM" id="Phobius"/>
    </source>
</evidence>
<organism evidence="19 20">
    <name type="scientific">Segnochrobactrum spirostomi</name>
    <dbReference type="NCBI Taxonomy" id="2608987"/>
    <lineage>
        <taxon>Bacteria</taxon>
        <taxon>Pseudomonadati</taxon>
        <taxon>Pseudomonadota</taxon>
        <taxon>Alphaproteobacteria</taxon>
        <taxon>Hyphomicrobiales</taxon>
        <taxon>Segnochrobactraceae</taxon>
        <taxon>Segnochrobactrum</taxon>
    </lineage>
</organism>
<dbReference type="PIRSF" id="PIRSF000847">
    <property type="entry name" value="Phos_ph_gly_syn"/>
    <property type="match status" value="1"/>
</dbReference>
<keyword evidence="11" id="KW-0443">Lipid metabolism</keyword>
<evidence type="ECO:0000256" key="6">
    <source>
        <dbReference type="ARBA" id="ARBA00014944"/>
    </source>
</evidence>
<gene>
    <name evidence="19" type="primary">pgsA</name>
    <name evidence="19" type="ORF">F0357_07460</name>
</gene>
<evidence type="ECO:0000256" key="14">
    <source>
        <dbReference type="ARBA" id="ARBA00023264"/>
    </source>
</evidence>
<evidence type="ECO:0000256" key="11">
    <source>
        <dbReference type="ARBA" id="ARBA00023098"/>
    </source>
</evidence>
<dbReference type="Proteomes" id="UP000332515">
    <property type="component" value="Unassembled WGS sequence"/>
</dbReference>
<evidence type="ECO:0000256" key="13">
    <source>
        <dbReference type="ARBA" id="ARBA00023209"/>
    </source>
</evidence>
<dbReference type="PROSITE" id="PS00379">
    <property type="entry name" value="CDP_ALCOHOL_P_TRANSF"/>
    <property type="match status" value="1"/>
</dbReference>
<evidence type="ECO:0000313" key="19">
    <source>
        <dbReference type="EMBL" id="MQT12502.1"/>
    </source>
</evidence>
<proteinExistence type="inferred from homology"/>
<dbReference type="InterPro" id="IPR004570">
    <property type="entry name" value="Phosphatidylglycerol_P_synth"/>
</dbReference>
<keyword evidence="12 18" id="KW-0472">Membrane</keyword>
<dbReference type="GO" id="GO:0016020">
    <property type="term" value="C:membrane"/>
    <property type="evidence" value="ECO:0007669"/>
    <property type="project" value="UniProtKB-SubCell"/>
</dbReference>
<dbReference type="PANTHER" id="PTHR14269">
    <property type="entry name" value="CDP-DIACYLGLYCEROL--GLYCEROL-3-PHOSPHATE 3-PHOSPHATIDYLTRANSFERASE-RELATED"/>
    <property type="match status" value="1"/>
</dbReference>
<feature type="transmembrane region" description="Helical" evidence="18">
    <location>
        <begin position="12"/>
        <end position="31"/>
    </location>
</feature>
<dbReference type="EMBL" id="VWNA01000001">
    <property type="protein sequence ID" value="MQT12502.1"/>
    <property type="molecule type" value="Genomic_DNA"/>
</dbReference>
<evidence type="ECO:0000256" key="12">
    <source>
        <dbReference type="ARBA" id="ARBA00023136"/>
    </source>
</evidence>
<keyword evidence="13" id="KW-0594">Phospholipid biosynthesis</keyword>